<dbReference type="AlphaFoldDB" id="A0A0R3WYG1"/>
<organism evidence="5">
    <name type="scientific">Hydatigena taeniaeformis</name>
    <name type="common">Feline tapeworm</name>
    <name type="synonym">Taenia taeniaeformis</name>
    <dbReference type="NCBI Taxonomy" id="6205"/>
    <lineage>
        <taxon>Eukaryota</taxon>
        <taxon>Metazoa</taxon>
        <taxon>Spiralia</taxon>
        <taxon>Lophotrochozoa</taxon>
        <taxon>Platyhelminthes</taxon>
        <taxon>Cestoda</taxon>
        <taxon>Eucestoda</taxon>
        <taxon>Cyclophyllidea</taxon>
        <taxon>Taeniidae</taxon>
        <taxon>Hydatigera</taxon>
    </lineage>
</organism>
<feature type="domain" description="DNA topoisomerase type IA zn finger" evidence="2">
    <location>
        <begin position="43"/>
        <end position="61"/>
    </location>
</feature>
<dbReference type="GO" id="GO:0006265">
    <property type="term" value="P:DNA topological change"/>
    <property type="evidence" value="ECO:0007669"/>
    <property type="project" value="InterPro"/>
</dbReference>
<evidence type="ECO:0000313" key="3">
    <source>
        <dbReference type="EMBL" id="VDM27667.1"/>
    </source>
</evidence>
<dbReference type="STRING" id="6205.A0A0R3WYG1"/>
<dbReference type="GO" id="GO:0003677">
    <property type="term" value="F:DNA binding"/>
    <property type="evidence" value="ECO:0007669"/>
    <property type="project" value="InterPro"/>
</dbReference>
<dbReference type="InterPro" id="IPR013498">
    <property type="entry name" value="Topo_IA_Znf"/>
</dbReference>
<dbReference type="Pfam" id="PF01396">
    <property type="entry name" value="Zn_ribbon_Top1"/>
    <property type="match status" value="2"/>
</dbReference>
<evidence type="ECO:0000313" key="5">
    <source>
        <dbReference type="WBParaSite" id="TTAC_0000580101-mRNA-1"/>
    </source>
</evidence>
<evidence type="ECO:0000313" key="4">
    <source>
        <dbReference type="Proteomes" id="UP000274429"/>
    </source>
</evidence>
<dbReference type="GO" id="GO:0005694">
    <property type="term" value="C:chromosome"/>
    <property type="evidence" value="ECO:0007669"/>
    <property type="project" value="InterPro"/>
</dbReference>
<protein>
    <submittedName>
        <fullName evidence="5">GRF-type domain-containing protein</fullName>
    </submittedName>
</protein>
<feature type="compositionally biased region" description="Polar residues" evidence="1">
    <location>
        <begin position="157"/>
        <end position="172"/>
    </location>
</feature>
<reference evidence="5" key="1">
    <citation type="submission" date="2017-02" db="UniProtKB">
        <authorList>
            <consortium name="WormBaseParasite"/>
        </authorList>
    </citation>
    <scope>IDENTIFICATION</scope>
</reference>
<reference evidence="3 4" key="2">
    <citation type="submission" date="2018-11" db="EMBL/GenBank/DDBJ databases">
        <authorList>
            <consortium name="Pathogen Informatics"/>
        </authorList>
    </citation>
    <scope>NUCLEOTIDE SEQUENCE [LARGE SCALE GENOMIC DNA]</scope>
</reference>
<keyword evidence="4" id="KW-1185">Reference proteome</keyword>
<feature type="domain" description="DNA topoisomerase type IA zn finger" evidence="2">
    <location>
        <begin position="9"/>
        <end position="22"/>
    </location>
</feature>
<evidence type="ECO:0000259" key="2">
    <source>
        <dbReference type="Pfam" id="PF01396"/>
    </source>
</evidence>
<proteinExistence type="predicted"/>
<feature type="region of interest" description="Disordered" evidence="1">
    <location>
        <begin position="150"/>
        <end position="172"/>
    </location>
</feature>
<dbReference type="WBParaSite" id="TTAC_0000580101-mRNA-1">
    <property type="protein sequence ID" value="TTAC_0000580101-mRNA-1"/>
    <property type="gene ID" value="TTAC_0000580101"/>
</dbReference>
<dbReference type="GO" id="GO:0003916">
    <property type="term" value="F:DNA topoisomerase activity"/>
    <property type="evidence" value="ECO:0007669"/>
    <property type="project" value="InterPro"/>
</dbReference>
<sequence>MGAYQKLCSCPSCGKDVVIRRKSPQDLNNFGVSTRPSSNRSRWFVSCTGFPDCKFSIWLPDGVIAARVVMPVSQGVTGRTPTVPCMSVDGGSCLGGGRLVGLKFRLGTVLPCGYVQEDPEMEYVTCLFCDEEFRMAFDIRIAPVTTASPPVPRPVLSEQQRPTSSVTLHQPNRGFSTVVPSTQVDGVV</sequence>
<evidence type="ECO:0000256" key="1">
    <source>
        <dbReference type="SAM" id="MobiDB-lite"/>
    </source>
</evidence>
<dbReference type="EMBL" id="UYWX01009052">
    <property type="protein sequence ID" value="VDM27667.1"/>
    <property type="molecule type" value="Genomic_DNA"/>
</dbReference>
<name>A0A0R3WYG1_HYDTA</name>
<dbReference type="Proteomes" id="UP000274429">
    <property type="component" value="Unassembled WGS sequence"/>
</dbReference>
<dbReference type="OrthoDB" id="10621194at2759"/>
<accession>A0A0R3WYG1</accession>
<gene>
    <name evidence="3" type="ORF">TTAC_LOCUS5786</name>
</gene>